<dbReference type="GO" id="GO:0046306">
    <property type="term" value="P:alkanesulfonate catabolic process"/>
    <property type="evidence" value="ECO:0007669"/>
    <property type="project" value="TreeGrafter"/>
</dbReference>
<sequence>MTSRQVRVGVQMQPQQAPDYGLIRDAVRRSEDAGVDVVFNWDHFYPLYGDPDGAHFECWTMLGAIAEQTERIELGALVTGTGYRNPDLLADMARTVDHISGGRLILGIGAGWFERDYQEYGYEFGTAGSRLALLKEHLGRIDARLKKLNPAPLREIPILIGGGGEKKTLRLVAEYADIWHSFAELDVLEHKSKILADHCAAVGTDPAGIERSVAWPGPEQAAEFVAAGATLFTVGTGGPDYDLSKVLEAVRWRDEFNAR</sequence>
<keyword evidence="1" id="KW-0285">Flavoprotein</keyword>
<dbReference type="OrthoDB" id="4029802at2"/>
<dbReference type="RefSeq" id="WP_153341937.1">
    <property type="nucleotide sequence ID" value="NZ_WEGI01000005.1"/>
</dbReference>
<organism evidence="6 7">
    <name type="scientific">Nocardia aurantia</name>
    <dbReference type="NCBI Taxonomy" id="2585199"/>
    <lineage>
        <taxon>Bacteria</taxon>
        <taxon>Bacillati</taxon>
        <taxon>Actinomycetota</taxon>
        <taxon>Actinomycetes</taxon>
        <taxon>Mycobacteriales</taxon>
        <taxon>Nocardiaceae</taxon>
        <taxon>Nocardia</taxon>
    </lineage>
</organism>
<dbReference type="SUPFAM" id="SSF51679">
    <property type="entry name" value="Bacterial luciferase-like"/>
    <property type="match status" value="1"/>
</dbReference>
<accession>A0A7K0DN69</accession>
<evidence type="ECO:0000256" key="1">
    <source>
        <dbReference type="ARBA" id="ARBA00022630"/>
    </source>
</evidence>
<dbReference type="PANTHER" id="PTHR42847:SF8">
    <property type="entry name" value="CONSERVED PROTEIN"/>
    <property type="match status" value="1"/>
</dbReference>
<keyword evidence="7" id="KW-1185">Reference proteome</keyword>
<dbReference type="GO" id="GO:0008726">
    <property type="term" value="F:alkanesulfonate monooxygenase activity"/>
    <property type="evidence" value="ECO:0007669"/>
    <property type="project" value="TreeGrafter"/>
</dbReference>
<keyword evidence="4" id="KW-0503">Monooxygenase</keyword>
<dbReference type="GO" id="GO:0052749">
    <property type="term" value="F:glucose-6-phosphate dehydrogenase (coenzyme F420) activity"/>
    <property type="evidence" value="ECO:0007669"/>
    <property type="project" value="UniProtKB-EC"/>
</dbReference>
<keyword evidence="2" id="KW-0288">FMN</keyword>
<dbReference type="NCBIfam" id="TIGR03856">
    <property type="entry name" value="F420_MSMEG_2906"/>
    <property type="match status" value="1"/>
</dbReference>
<gene>
    <name evidence="6" type="primary">fgd_6</name>
    <name evidence="6" type="ORF">NRB56_27620</name>
</gene>
<dbReference type="CDD" id="cd01097">
    <property type="entry name" value="Tetrahydromethanopterin_reductase"/>
    <property type="match status" value="1"/>
</dbReference>
<dbReference type="Proteomes" id="UP000431401">
    <property type="component" value="Unassembled WGS sequence"/>
</dbReference>
<feature type="domain" description="Luciferase-like" evidence="5">
    <location>
        <begin position="12"/>
        <end position="213"/>
    </location>
</feature>
<dbReference type="Pfam" id="PF00296">
    <property type="entry name" value="Bac_luciferase"/>
    <property type="match status" value="1"/>
</dbReference>
<dbReference type="PANTHER" id="PTHR42847">
    <property type="entry name" value="ALKANESULFONATE MONOOXYGENASE"/>
    <property type="match status" value="1"/>
</dbReference>
<dbReference type="Gene3D" id="3.20.20.30">
    <property type="entry name" value="Luciferase-like domain"/>
    <property type="match status" value="1"/>
</dbReference>
<proteinExistence type="predicted"/>
<reference evidence="6 7" key="1">
    <citation type="submission" date="2019-10" db="EMBL/GenBank/DDBJ databases">
        <title>Nocardia macrotermitis sp. nov. and Nocardia aurantia sp. nov., isolated from the gut of fungus growing-termite Macrotermes natalensis.</title>
        <authorList>
            <person name="Benndorf R."/>
            <person name="Schwitalla J."/>
            <person name="Martin K."/>
            <person name="De Beer W."/>
            <person name="Kaster A.-K."/>
            <person name="Vollmers J."/>
            <person name="Poulsen M."/>
            <person name="Beemelmanns C."/>
        </authorList>
    </citation>
    <scope>NUCLEOTIDE SEQUENCE [LARGE SCALE GENOMIC DNA]</scope>
    <source>
        <strain evidence="6 7">RB56</strain>
    </source>
</reference>
<dbReference type="InterPro" id="IPR011251">
    <property type="entry name" value="Luciferase-like_dom"/>
</dbReference>
<evidence type="ECO:0000256" key="4">
    <source>
        <dbReference type="ARBA" id="ARBA00023033"/>
    </source>
</evidence>
<evidence type="ECO:0000256" key="2">
    <source>
        <dbReference type="ARBA" id="ARBA00022643"/>
    </source>
</evidence>
<evidence type="ECO:0000313" key="7">
    <source>
        <dbReference type="Proteomes" id="UP000431401"/>
    </source>
</evidence>
<protein>
    <submittedName>
        <fullName evidence="6">F420-dependent glucose-6-phosphate dehydrogenase</fullName>
        <ecNumber evidence="6">1.1.98.2</ecNumber>
    </submittedName>
</protein>
<dbReference type="InterPro" id="IPR036661">
    <property type="entry name" value="Luciferase-like_sf"/>
</dbReference>
<dbReference type="InterPro" id="IPR022480">
    <property type="entry name" value="F420_MSMEG2906"/>
</dbReference>
<dbReference type="InterPro" id="IPR050172">
    <property type="entry name" value="SsuD_RutA_monooxygenase"/>
</dbReference>
<evidence type="ECO:0000259" key="5">
    <source>
        <dbReference type="Pfam" id="PF00296"/>
    </source>
</evidence>
<dbReference type="EMBL" id="WEGI01000005">
    <property type="protein sequence ID" value="MQY27180.1"/>
    <property type="molecule type" value="Genomic_DNA"/>
</dbReference>
<evidence type="ECO:0000256" key="3">
    <source>
        <dbReference type="ARBA" id="ARBA00023002"/>
    </source>
</evidence>
<comment type="caution">
    <text evidence="6">The sequence shown here is derived from an EMBL/GenBank/DDBJ whole genome shotgun (WGS) entry which is preliminary data.</text>
</comment>
<dbReference type="AlphaFoldDB" id="A0A7K0DN69"/>
<keyword evidence="3 6" id="KW-0560">Oxidoreductase</keyword>
<dbReference type="EC" id="1.1.98.2" evidence="6"/>
<name>A0A7K0DN69_9NOCA</name>
<evidence type="ECO:0000313" key="6">
    <source>
        <dbReference type="EMBL" id="MQY27180.1"/>
    </source>
</evidence>